<comment type="similarity">
    <text evidence="10">Belongs to the protein kinase superfamily.</text>
</comment>
<evidence type="ECO:0000256" key="6">
    <source>
        <dbReference type="ARBA" id="ARBA00022840"/>
    </source>
</evidence>
<dbReference type="PROSITE" id="PS00107">
    <property type="entry name" value="PROTEIN_KINASE_ATP"/>
    <property type="match status" value="1"/>
</dbReference>
<accession>A0A3B6UBT2</accession>
<dbReference type="Gramene" id="TraesLDM7B03G04247740.1">
    <property type="protein sequence ID" value="TraesLDM7B03G04247740.1"/>
    <property type="gene ID" value="TraesLDM7B03G04247740"/>
</dbReference>
<dbReference type="PROSITE" id="PS50011">
    <property type="entry name" value="PROTEIN_KINASE_DOM"/>
    <property type="match status" value="1"/>
</dbReference>
<dbReference type="Gene3D" id="1.10.510.10">
    <property type="entry name" value="Transferase(Phosphotransferase) domain 1"/>
    <property type="match status" value="1"/>
</dbReference>
<comment type="catalytic activity">
    <reaction evidence="8">
        <text>L-seryl-[protein] + ATP = O-phospho-L-seryl-[protein] + ADP + H(+)</text>
        <dbReference type="Rhea" id="RHEA:17989"/>
        <dbReference type="Rhea" id="RHEA-COMP:9863"/>
        <dbReference type="Rhea" id="RHEA-COMP:11604"/>
        <dbReference type="ChEBI" id="CHEBI:15378"/>
        <dbReference type="ChEBI" id="CHEBI:29999"/>
        <dbReference type="ChEBI" id="CHEBI:30616"/>
        <dbReference type="ChEBI" id="CHEBI:83421"/>
        <dbReference type="ChEBI" id="CHEBI:456216"/>
        <dbReference type="EC" id="2.7.11.1"/>
    </reaction>
</comment>
<dbReference type="STRING" id="4565.A0A3B6UBT2"/>
<dbReference type="OrthoDB" id="1668230at2759"/>
<dbReference type="Pfam" id="PF00635">
    <property type="entry name" value="Motile_Sperm"/>
    <property type="match status" value="1"/>
</dbReference>
<dbReference type="Gramene" id="TraesROB_scaffold_023144_01G000100.1">
    <property type="protein sequence ID" value="TraesROB_scaffold_023144_01G000100.1"/>
    <property type="gene ID" value="TraesROB_scaffold_023144_01G000100"/>
</dbReference>
<sequence length="479" mass="54647">MIPQGSITQIELEYMLIDENLEPKALPYPLLKKITDNFSEKLVIGRGGFAVVYKGKLDNGTIAVKKLSNIYMQEEQFHREVECLMKVKHKNVLRFLGYCADTQGNMASYNGRMVMADVQQRLLCFEYLPKGNLDDFIKDTSEELEWRKRYQVIKGICEGINYLHQKNIVHLDLKPENILFDKDMMPKITDFGISRCFEEDQTRIITKNVGGTLGYLAPEFYVGEITHKFDLYSLGIIIMEMLTGKKGCHNIANVCESWSSNSDILWWDQIRVCAEIGIECSDLEPAKRPENIKHIIDRLLSTESSTHVIPAGGPKKLLVLHPPVLRFPFEANKVITCPLQLTNNTDKPIAFRLMDKSVGSSFLRLPLCGVVLPNTPYTLVVTTKTQEKWPRKWITDVNLQGASLILGDDEHIKTFQSHPEQYFQQMGNAVQKVELKGLYTVPQQVTISTHEPISTTIKLLCKVEHPGEYSLDTNHAKQW</sequence>
<dbReference type="PANTHER" id="PTHR45707">
    <property type="entry name" value="C2 CALCIUM/LIPID-BINDING PLANT PHOSPHORIBOSYLTRANSFERASE FAMILY PROTEIN"/>
    <property type="match status" value="1"/>
</dbReference>
<evidence type="ECO:0000256" key="5">
    <source>
        <dbReference type="ARBA" id="ARBA00022777"/>
    </source>
</evidence>
<dbReference type="EC" id="2.7.11.1" evidence="1"/>
<evidence type="ECO:0000259" key="11">
    <source>
        <dbReference type="PROSITE" id="PS50011"/>
    </source>
</evidence>
<dbReference type="InterPro" id="IPR013783">
    <property type="entry name" value="Ig-like_fold"/>
</dbReference>
<evidence type="ECO:0000256" key="7">
    <source>
        <dbReference type="ARBA" id="ARBA00047899"/>
    </source>
</evidence>
<dbReference type="Gramene" id="TraesWEE_scaffold_029676_01G000100.1">
    <property type="protein sequence ID" value="TraesWEE_scaffold_029676_01G000100.1"/>
    <property type="gene ID" value="TraesWEE_scaffold_029676_01G000100"/>
</dbReference>
<evidence type="ECO:0000256" key="9">
    <source>
        <dbReference type="PROSITE-ProRule" id="PRU10141"/>
    </source>
</evidence>
<evidence type="ECO:0000256" key="3">
    <source>
        <dbReference type="ARBA" id="ARBA00022679"/>
    </source>
</evidence>
<dbReference type="FunFam" id="3.30.200.20:FF:000465">
    <property type="entry name" value="Cysteine-rich receptor-like protein kinase 6"/>
    <property type="match status" value="1"/>
</dbReference>
<dbReference type="Gramene" id="TraesCSU03G0219400.1">
    <property type="protein sequence ID" value="TraesCSU03G0219400.1.CDS"/>
    <property type="gene ID" value="TraesCSU03G0219400"/>
</dbReference>
<evidence type="ECO:0000259" key="12">
    <source>
        <dbReference type="PROSITE" id="PS50202"/>
    </source>
</evidence>
<reference evidence="13" key="2">
    <citation type="submission" date="2018-10" db="UniProtKB">
        <authorList>
            <consortium name="EnsemblPlants"/>
        </authorList>
    </citation>
    <scope>IDENTIFICATION</scope>
</reference>
<keyword evidence="3" id="KW-0808">Transferase</keyword>
<evidence type="ECO:0000313" key="14">
    <source>
        <dbReference type="Proteomes" id="UP000019116"/>
    </source>
</evidence>
<dbReference type="Gene3D" id="3.30.200.20">
    <property type="entry name" value="Phosphorylase Kinase, domain 1"/>
    <property type="match status" value="1"/>
</dbReference>
<dbReference type="Gene3D" id="2.60.40.10">
    <property type="entry name" value="Immunoglobulins"/>
    <property type="match status" value="1"/>
</dbReference>
<dbReference type="SUPFAM" id="SSF56112">
    <property type="entry name" value="Protein kinase-like (PK-like)"/>
    <property type="match status" value="1"/>
</dbReference>
<evidence type="ECO:0000256" key="2">
    <source>
        <dbReference type="ARBA" id="ARBA00022527"/>
    </source>
</evidence>
<dbReference type="InterPro" id="IPR000535">
    <property type="entry name" value="MSP_dom"/>
</dbReference>
<dbReference type="PROSITE" id="PS50202">
    <property type="entry name" value="MSP"/>
    <property type="match status" value="1"/>
</dbReference>
<dbReference type="Gramene" id="TraesCAD_scaffold_082507_01G000100.1">
    <property type="protein sequence ID" value="TraesCAD_scaffold_082507_01G000100.1"/>
    <property type="gene ID" value="TraesCAD_scaffold_082507_01G000100"/>
</dbReference>
<feature type="domain" description="MSP" evidence="12">
    <location>
        <begin position="317"/>
        <end position="440"/>
    </location>
</feature>
<dbReference type="SMR" id="A0A3B6UBT2"/>
<keyword evidence="6 9" id="KW-0067">ATP-binding</keyword>
<dbReference type="EnsemblPlants" id="TraesCSU02G171300.1">
    <property type="protein sequence ID" value="TraesCSU02G171300.1"/>
    <property type="gene ID" value="TraesCSU02G171300"/>
</dbReference>
<evidence type="ECO:0000256" key="4">
    <source>
        <dbReference type="ARBA" id="ARBA00022741"/>
    </source>
</evidence>
<evidence type="ECO:0000256" key="1">
    <source>
        <dbReference type="ARBA" id="ARBA00012513"/>
    </source>
</evidence>
<dbReference type="Gramene" id="TraesJAG7B03G04227520.1">
    <property type="protein sequence ID" value="TraesJAG7B03G04227520.1"/>
    <property type="gene ID" value="TraesJAG7B03G04227520"/>
</dbReference>
<protein>
    <recommendedName>
        <fullName evidence="1">non-specific serine/threonine protein kinase</fullName>
        <ecNumber evidence="1">2.7.11.1</ecNumber>
    </recommendedName>
</protein>
<dbReference type="Pfam" id="PF00069">
    <property type="entry name" value="Pkinase"/>
    <property type="match status" value="1"/>
</dbReference>
<dbReference type="FunFam" id="1.10.510.10:FF:001023">
    <property type="entry name" value="Os07g0541700 protein"/>
    <property type="match status" value="1"/>
</dbReference>
<dbReference type="InterPro" id="IPR008271">
    <property type="entry name" value="Ser/Thr_kinase_AS"/>
</dbReference>
<evidence type="ECO:0000313" key="13">
    <source>
        <dbReference type="EnsemblPlants" id="TraesCSU02G171300.1"/>
    </source>
</evidence>
<keyword evidence="5" id="KW-0418">Kinase</keyword>
<name>A0A3B6UBT2_WHEAT</name>
<reference evidence="13" key="1">
    <citation type="submission" date="2018-08" db="EMBL/GenBank/DDBJ databases">
        <authorList>
            <person name="Rossello M."/>
        </authorList>
    </citation>
    <scope>NUCLEOTIDE SEQUENCE [LARGE SCALE GENOMIC DNA]</scope>
    <source>
        <strain evidence="13">cv. Chinese Spring</strain>
    </source>
</reference>
<proteinExistence type="inferred from homology"/>
<dbReference type="Proteomes" id="UP000019116">
    <property type="component" value="Chromosome Un"/>
</dbReference>
<dbReference type="PROSITE" id="PS00108">
    <property type="entry name" value="PROTEIN_KINASE_ST"/>
    <property type="match status" value="1"/>
</dbReference>
<feature type="domain" description="Protein kinase" evidence="11">
    <location>
        <begin position="38"/>
        <end position="363"/>
    </location>
</feature>
<dbReference type="GO" id="GO:0005524">
    <property type="term" value="F:ATP binding"/>
    <property type="evidence" value="ECO:0007669"/>
    <property type="project" value="UniProtKB-UniRule"/>
</dbReference>
<dbReference type="InterPro" id="IPR000719">
    <property type="entry name" value="Prot_kinase_dom"/>
</dbReference>
<dbReference type="GO" id="GO:0004674">
    <property type="term" value="F:protein serine/threonine kinase activity"/>
    <property type="evidence" value="ECO:0007669"/>
    <property type="project" value="UniProtKB-KW"/>
</dbReference>
<dbReference type="Gramene" id="TraesCLE_scaffold_020096_01G000100.1">
    <property type="protein sequence ID" value="TraesCLE_scaffold_020096_01G000100.1"/>
    <property type="gene ID" value="TraesCLE_scaffold_020096_01G000100"/>
</dbReference>
<dbReference type="InterPro" id="IPR017441">
    <property type="entry name" value="Protein_kinase_ATP_BS"/>
</dbReference>
<dbReference type="PANTHER" id="PTHR45707:SF74">
    <property type="entry name" value="PROTEIN KINASE DOMAIN-CONTAINING PROTEIN"/>
    <property type="match status" value="1"/>
</dbReference>
<dbReference type="SMART" id="SM00220">
    <property type="entry name" value="S_TKc"/>
    <property type="match status" value="1"/>
</dbReference>
<organism evidence="13">
    <name type="scientific">Triticum aestivum</name>
    <name type="common">Wheat</name>
    <dbReference type="NCBI Taxonomy" id="4565"/>
    <lineage>
        <taxon>Eukaryota</taxon>
        <taxon>Viridiplantae</taxon>
        <taxon>Streptophyta</taxon>
        <taxon>Embryophyta</taxon>
        <taxon>Tracheophyta</taxon>
        <taxon>Spermatophyta</taxon>
        <taxon>Magnoliopsida</taxon>
        <taxon>Liliopsida</taxon>
        <taxon>Poales</taxon>
        <taxon>Poaceae</taxon>
        <taxon>BOP clade</taxon>
        <taxon>Pooideae</taxon>
        <taxon>Triticodae</taxon>
        <taxon>Triticeae</taxon>
        <taxon>Triticinae</taxon>
        <taxon>Triticum</taxon>
    </lineage>
</organism>
<keyword evidence="14" id="KW-1185">Reference proteome</keyword>
<feature type="binding site" evidence="9">
    <location>
        <position position="66"/>
    </location>
    <ligand>
        <name>ATP</name>
        <dbReference type="ChEBI" id="CHEBI:30616"/>
    </ligand>
</feature>
<dbReference type="Gramene" id="TraesCSU02G171300.1">
    <property type="protein sequence ID" value="TraesCSU02G171300.1"/>
    <property type="gene ID" value="TraesCSU02G171300"/>
</dbReference>
<comment type="catalytic activity">
    <reaction evidence="7">
        <text>L-threonyl-[protein] + ATP = O-phospho-L-threonyl-[protein] + ADP + H(+)</text>
        <dbReference type="Rhea" id="RHEA:46608"/>
        <dbReference type="Rhea" id="RHEA-COMP:11060"/>
        <dbReference type="Rhea" id="RHEA-COMP:11605"/>
        <dbReference type="ChEBI" id="CHEBI:15378"/>
        <dbReference type="ChEBI" id="CHEBI:30013"/>
        <dbReference type="ChEBI" id="CHEBI:30616"/>
        <dbReference type="ChEBI" id="CHEBI:61977"/>
        <dbReference type="ChEBI" id="CHEBI:456216"/>
        <dbReference type="EC" id="2.7.11.1"/>
    </reaction>
</comment>
<dbReference type="SUPFAM" id="SSF49354">
    <property type="entry name" value="PapD-like"/>
    <property type="match status" value="1"/>
</dbReference>
<dbReference type="AlphaFoldDB" id="A0A3B6UBT2"/>
<dbReference type="InterPro" id="IPR011009">
    <property type="entry name" value="Kinase-like_dom_sf"/>
</dbReference>
<dbReference type="InterPro" id="IPR008962">
    <property type="entry name" value="PapD-like_sf"/>
</dbReference>
<evidence type="ECO:0000256" key="10">
    <source>
        <dbReference type="RuleBase" id="RU000304"/>
    </source>
</evidence>
<keyword evidence="4 9" id="KW-0547">Nucleotide-binding</keyword>
<evidence type="ECO:0000256" key="8">
    <source>
        <dbReference type="ARBA" id="ARBA00048679"/>
    </source>
</evidence>
<keyword evidence="2 10" id="KW-0723">Serine/threonine-protein kinase</keyword>